<dbReference type="EMBL" id="JBBWWQ010000006">
    <property type="protein sequence ID" value="KAK8944383.1"/>
    <property type="molecule type" value="Genomic_DNA"/>
</dbReference>
<comment type="subcellular location">
    <subcellularLocation>
        <location evidence="1">Nucleus</location>
    </subcellularLocation>
</comment>
<keyword evidence="7" id="KW-0472">Membrane</keyword>
<evidence type="ECO:0000256" key="1">
    <source>
        <dbReference type="ARBA" id="ARBA00004123"/>
    </source>
</evidence>
<dbReference type="PROSITE" id="PS51005">
    <property type="entry name" value="NAC"/>
    <property type="match status" value="1"/>
</dbReference>
<dbReference type="GO" id="GO:0006355">
    <property type="term" value="P:regulation of DNA-templated transcription"/>
    <property type="evidence" value="ECO:0007669"/>
    <property type="project" value="InterPro"/>
</dbReference>
<feature type="transmembrane region" description="Helical" evidence="7">
    <location>
        <begin position="623"/>
        <end position="646"/>
    </location>
</feature>
<accession>A0AAP0BM00</accession>
<dbReference type="FunFam" id="2.170.150.80:FF:000002">
    <property type="entry name" value="Nac domain-containing protein 86"/>
    <property type="match status" value="1"/>
</dbReference>
<gene>
    <name evidence="9" type="primary">NAC078</name>
    <name evidence="9" type="ORF">KSP39_PZI008663</name>
</gene>
<feature type="region of interest" description="Disordered" evidence="6">
    <location>
        <begin position="1"/>
        <end position="24"/>
    </location>
</feature>
<evidence type="ECO:0000259" key="8">
    <source>
        <dbReference type="PROSITE" id="PS51005"/>
    </source>
</evidence>
<sequence>MIGETSGTRTPIRSPSPPAEASTYLAPGFRFHPTDEELVSYYLKRKITGRPIRADAISEVDLYRVEPWDLPPQSRIRSRDLEWYFFTSLGHKYTNRSRTNRATAEGYWKTTGKDRRVQRQSRTIGMKKTLVYHSGRAPRGKRTNWVMHEYRLDDQDPDRAGISQDGYVVCRVFQKTGPGPQNGAQYGAPYIEEEWEMEEEEEEDVDNNLVPVNADKVALIDPTGQDFVELGDFLQDPDSGIPHLDTFPVETTSSDNQTEDSSTFVEDILNGHDPLDDMPEGADFYVSHEDSISLDRLGENNVLEEQSNYASMQSTGYVQLKDLLNGDDTKCSLNSYSKHYLLDDMSHSKILLQSCVEGESLSNSRLHPLQMRSTLQHEMFPQPFDPSGDVPWEYPSGLSDEDNLVYYDAFSHEFPNSENDFTFEPSLSPPAEFDLSEELMSFFDTANDSALGNQFLSQLGPPNPFECVQSNASLEVLGSNNSSSKEVFHVSDNLTKMSALVRPTANDGPSTGYSGSLNEDLNPEDCEDKTLTERLASMLYSIPAPPAFAHEPGLLSKIPAASGSTLHLTAGMIRIDNWAAMGYAESWTLQKHAELGFFSCGIDGSAVSKLVGREQKTTAVGGVLSTFCGAGGFLHLVFLSAVMLGLSYKIGVYACQQP</sequence>
<feature type="compositionally biased region" description="Polar residues" evidence="6">
    <location>
        <begin position="507"/>
        <end position="519"/>
    </location>
</feature>
<dbReference type="InterPro" id="IPR003441">
    <property type="entry name" value="NAC-dom"/>
</dbReference>
<feature type="compositionally biased region" description="Polar residues" evidence="6">
    <location>
        <begin position="1"/>
        <end position="13"/>
    </location>
</feature>
<evidence type="ECO:0000313" key="9">
    <source>
        <dbReference type="EMBL" id="KAK8944383.1"/>
    </source>
</evidence>
<dbReference type="InterPro" id="IPR036093">
    <property type="entry name" value="NAC_dom_sf"/>
</dbReference>
<keyword evidence="7" id="KW-1133">Transmembrane helix</keyword>
<evidence type="ECO:0000256" key="2">
    <source>
        <dbReference type="ARBA" id="ARBA00023015"/>
    </source>
</evidence>
<organism evidence="9 10">
    <name type="scientific">Platanthera zijinensis</name>
    <dbReference type="NCBI Taxonomy" id="2320716"/>
    <lineage>
        <taxon>Eukaryota</taxon>
        <taxon>Viridiplantae</taxon>
        <taxon>Streptophyta</taxon>
        <taxon>Embryophyta</taxon>
        <taxon>Tracheophyta</taxon>
        <taxon>Spermatophyta</taxon>
        <taxon>Magnoliopsida</taxon>
        <taxon>Liliopsida</taxon>
        <taxon>Asparagales</taxon>
        <taxon>Orchidaceae</taxon>
        <taxon>Orchidoideae</taxon>
        <taxon>Orchideae</taxon>
        <taxon>Orchidinae</taxon>
        <taxon>Platanthera</taxon>
    </lineage>
</organism>
<keyword evidence="2" id="KW-0805">Transcription regulation</keyword>
<feature type="domain" description="NAC" evidence="8">
    <location>
        <begin position="25"/>
        <end position="175"/>
    </location>
</feature>
<dbReference type="PANTHER" id="PTHR31744:SF210">
    <property type="entry name" value="NAC DOMAIN-CONTAINING PROTEIN 86-LIKE"/>
    <property type="match status" value="1"/>
</dbReference>
<dbReference type="PANTHER" id="PTHR31744">
    <property type="entry name" value="PROTEIN CUP-SHAPED COTYLEDON 2-RELATED"/>
    <property type="match status" value="1"/>
</dbReference>
<keyword evidence="7" id="KW-0812">Transmembrane</keyword>
<feature type="region of interest" description="Disordered" evidence="6">
    <location>
        <begin position="502"/>
        <end position="523"/>
    </location>
</feature>
<dbReference type="AlphaFoldDB" id="A0AAP0BM00"/>
<reference evidence="9 10" key="1">
    <citation type="journal article" date="2022" name="Nat. Plants">
        <title>Genomes of leafy and leafless Platanthera orchids illuminate the evolution of mycoheterotrophy.</title>
        <authorList>
            <person name="Li M.H."/>
            <person name="Liu K.W."/>
            <person name="Li Z."/>
            <person name="Lu H.C."/>
            <person name="Ye Q.L."/>
            <person name="Zhang D."/>
            <person name="Wang J.Y."/>
            <person name="Li Y.F."/>
            <person name="Zhong Z.M."/>
            <person name="Liu X."/>
            <person name="Yu X."/>
            <person name="Liu D.K."/>
            <person name="Tu X.D."/>
            <person name="Liu B."/>
            <person name="Hao Y."/>
            <person name="Liao X.Y."/>
            <person name="Jiang Y.T."/>
            <person name="Sun W.H."/>
            <person name="Chen J."/>
            <person name="Chen Y.Q."/>
            <person name="Ai Y."/>
            <person name="Zhai J.W."/>
            <person name="Wu S.S."/>
            <person name="Zhou Z."/>
            <person name="Hsiao Y.Y."/>
            <person name="Wu W.L."/>
            <person name="Chen Y.Y."/>
            <person name="Lin Y.F."/>
            <person name="Hsu J.L."/>
            <person name="Li C.Y."/>
            <person name="Wang Z.W."/>
            <person name="Zhao X."/>
            <person name="Zhong W.Y."/>
            <person name="Ma X.K."/>
            <person name="Ma L."/>
            <person name="Huang J."/>
            <person name="Chen G.Z."/>
            <person name="Huang M.Z."/>
            <person name="Huang L."/>
            <person name="Peng D.H."/>
            <person name="Luo Y.B."/>
            <person name="Zou S.Q."/>
            <person name="Chen S.P."/>
            <person name="Lan S."/>
            <person name="Tsai W.C."/>
            <person name="Van de Peer Y."/>
            <person name="Liu Z.J."/>
        </authorList>
    </citation>
    <scope>NUCLEOTIDE SEQUENCE [LARGE SCALE GENOMIC DNA]</scope>
    <source>
        <strain evidence="9">Lor287</strain>
    </source>
</reference>
<dbReference type="SUPFAM" id="SSF101941">
    <property type="entry name" value="NAC domain"/>
    <property type="match status" value="1"/>
</dbReference>
<evidence type="ECO:0000256" key="3">
    <source>
        <dbReference type="ARBA" id="ARBA00023125"/>
    </source>
</evidence>
<keyword evidence="3" id="KW-0238">DNA-binding</keyword>
<keyword evidence="10" id="KW-1185">Reference proteome</keyword>
<dbReference type="Gene3D" id="2.170.150.80">
    <property type="entry name" value="NAC domain"/>
    <property type="match status" value="1"/>
</dbReference>
<keyword evidence="4" id="KW-0804">Transcription</keyword>
<evidence type="ECO:0000256" key="7">
    <source>
        <dbReference type="SAM" id="Phobius"/>
    </source>
</evidence>
<dbReference type="Pfam" id="PF02365">
    <property type="entry name" value="NAM"/>
    <property type="match status" value="1"/>
</dbReference>
<dbReference type="GO" id="GO:0003677">
    <property type="term" value="F:DNA binding"/>
    <property type="evidence" value="ECO:0007669"/>
    <property type="project" value="UniProtKB-KW"/>
</dbReference>
<evidence type="ECO:0000256" key="5">
    <source>
        <dbReference type="ARBA" id="ARBA00023242"/>
    </source>
</evidence>
<evidence type="ECO:0000256" key="6">
    <source>
        <dbReference type="SAM" id="MobiDB-lite"/>
    </source>
</evidence>
<protein>
    <submittedName>
        <fullName evidence="9">NAC domain-containing protein 78</fullName>
    </submittedName>
</protein>
<evidence type="ECO:0000256" key="4">
    <source>
        <dbReference type="ARBA" id="ARBA00023163"/>
    </source>
</evidence>
<dbReference type="GO" id="GO:0005634">
    <property type="term" value="C:nucleus"/>
    <property type="evidence" value="ECO:0007669"/>
    <property type="project" value="UniProtKB-SubCell"/>
</dbReference>
<name>A0AAP0BM00_9ASPA</name>
<keyword evidence="5" id="KW-0539">Nucleus</keyword>
<comment type="caution">
    <text evidence="9">The sequence shown here is derived from an EMBL/GenBank/DDBJ whole genome shotgun (WGS) entry which is preliminary data.</text>
</comment>
<dbReference type="Proteomes" id="UP001418222">
    <property type="component" value="Unassembled WGS sequence"/>
</dbReference>
<proteinExistence type="predicted"/>
<evidence type="ECO:0000313" key="10">
    <source>
        <dbReference type="Proteomes" id="UP001418222"/>
    </source>
</evidence>